<keyword evidence="2" id="KW-0472">Membrane</keyword>
<feature type="region of interest" description="Disordered" evidence="1">
    <location>
        <begin position="53"/>
        <end position="75"/>
    </location>
</feature>
<sequence>YMTSRVYKVNKLDAAPAHLAYGHGTAAADAIDVSALHVARLTRHVPAPALQRHWHTAASSARVSPRDDESVSRQNNCPGIIVPGLEKNNPKVSHCHALLLHENEREREREAAESSAACTQCPKAEPVALIKPASQSSTKRIPRAHPTNARLFVYMAISRVQCEKYRFPRATATSERKKKKRKKRKRRRQKKTNCAARRCLGISGLVRASRVMSFSCGSKAAVYKKLTILYFKLSSLFRSRSSATRASKRVARGGNKSMANKVPDSNRRVKYVRFIQRIPYVHYIFENDRIEYLRLHVKRFFLVCYRLAVQQLFIVKSITLMSYVLLVIMRSISRAARLFTRGLDDKKASAKKIARVERNKMNIQPRQRGWKICQV</sequence>
<feature type="compositionally biased region" description="Basic residues" evidence="1">
    <location>
        <begin position="176"/>
        <end position="191"/>
    </location>
</feature>
<gene>
    <name evidence="3" type="ORF">TBRA_LOCUS16705</name>
</gene>
<evidence type="ECO:0000256" key="1">
    <source>
        <dbReference type="SAM" id="MobiDB-lite"/>
    </source>
</evidence>
<accession>A0A6H5J938</accession>
<keyword evidence="2" id="KW-1133">Transmembrane helix</keyword>
<protein>
    <submittedName>
        <fullName evidence="3">Uncharacterized protein</fullName>
    </submittedName>
</protein>
<dbReference type="EMBL" id="CADCXV010001538">
    <property type="protein sequence ID" value="CAB0045163.1"/>
    <property type="molecule type" value="Genomic_DNA"/>
</dbReference>
<name>A0A6H5J938_9HYME</name>
<keyword evidence="4" id="KW-1185">Reference proteome</keyword>
<evidence type="ECO:0000313" key="3">
    <source>
        <dbReference type="EMBL" id="CAB0045163.1"/>
    </source>
</evidence>
<proteinExistence type="predicted"/>
<feature type="region of interest" description="Disordered" evidence="1">
    <location>
        <begin position="169"/>
        <end position="193"/>
    </location>
</feature>
<reference evidence="3 4" key="1">
    <citation type="submission" date="2020-02" db="EMBL/GenBank/DDBJ databases">
        <authorList>
            <person name="Ferguson B K."/>
        </authorList>
    </citation>
    <scope>NUCLEOTIDE SEQUENCE [LARGE SCALE GENOMIC DNA]</scope>
</reference>
<evidence type="ECO:0000313" key="4">
    <source>
        <dbReference type="Proteomes" id="UP000479190"/>
    </source>
</evidence>
<dbReference type="Proteomes" id="UP000479190">
    <property type="component" value="Unassembled WGS sequence"/>
</dbReference>
<organism evidence="3 4">
    <name type="scientific">Trichogramma brassicae</name>
    <dbReference type="NCBI Taxonomy" id="86971"/>
    <lineage>
        <taxon>Eukaryota</taxon>
        <taxon>Metazoa</taxon>
        <taxon>Ecdysozoa</taxon>
        <taxon>Arthropoda</taxon>
        <taxon>Hexapoda</taxon>
        <taxon>Insecta</taxon>
        <taxon>Pterygota</taxon>
        <taxon>Neoptera</taxon>
        <taxon>Endopterygota</taxon>
        <taxon>Hymenoptera</taxon>
        <taxon>Apocrita</taxon>
        <taxon>Proctotrupomorpha</taxon>
        <taxon>Chalcidoidea</taxon>
        <taxon>Trichogrammatidae</taxon>
        <taxon>Trichogramma</taxon>
    </lineage>
</organism>
<dbReference type="AlphaFoldDB" id="A0A6H5J938"/>
<feature type="transmembrane region" description="Helical" evidence="2">
    <location>
        <begin position="308"/>
        <end position="328"/>
    </location>
</feature>
<keyword evidence="2" id="KW-0812">Transmembrane</keyword>
<feature type="non-terminal residue" evidence="3">
    <location>
        <position position="1"/>
    </location>
</feature>
<evidence type="ECO:0000256" key="2">
    <source>
        <dbReference type="SAM" id="Phobius"/>
    </source>
</evidence>